<feature type="transmembrane region" description="Helical" evidence="2">
    <location>
        <begin position="306"/>
        <end position="324"/>
    </location>
</feature>
<keyword evidence="2" id="KW-0472">Membrane</keyword>
<organism evidence="3 4">
    <name type="scientific">Xylaria grammica</name>
    <dbReference type="NCBI Taxonomy" id="363999"/>
    <lineage>
        <taxon>Eukaryota</taxon>
        <taxon>Fungi</taxon>
        <taxon>Dikarya</taxon>
        <taxon>Ascomycota</taxon>
        <taxon>Pezizomycotina</taxon>
        <taxon>Sordariomycetes</taxon>
        <taxon>Xylariomycetidae</taxon>
        <taxon>Xylariales</taxon>
        <taxon>Xylariaceae</taxon>
        <taxon>Xylaria</taxon>
    </lineage>
</organism>
<dbReference type="AlphaFoldDB" id="A0A439DEM7"/>
<evidence type="ECO:0000313" key="3">
    <source>
        <dbReference type="EMBL" id="RWA12867.1"/>
    </source>
</evidence>
<evidence type="ECO:0000313" key="4">
    <source>
        <dbReference type="Proteomes" id="UP000286045"/>
    </source>
</evidence>
<protein>
    <submittedName>
        <fullName evidence="3">Uncharacterized protein</fullName>
    </submittedName>
</protein>
<name>A0A439DEM7_9PEZI</name>
<dbReference type="STRING" id="363999.A0A439DEM7"/>
<accession>A0A439DEM7</accession>
<comment type="caution">
    <text evidence="3">The sequence shown here is derived from an EMBL/GenBank/DDBJ whole genome shotgun (WGS) entry which is preliminary data.</text>
</comment>
<keyword evidence="4" id="KW-1185">Reference proteome</keyword>
<evidence type="ECO:0000256" key="1">
    <source>
        <dbReference type="SAM" id="MobiDB-lite"/>
    </source>
</evidence>
<dbReference type="Proteomes" id="UP000286045">
    <property type="component" value="Unassembled WGS sequence"/>
</dbReference>
<feature type="transmembrane region" description="Helical" evidence="2">
    <location>
        <begin position="396"/>
        <end position="412"/>
    </location>
</feature>
<feature type="transmembrane region" description="Helical" evidence="2">
    <location>
        <begin position="154"/>
        <end position="173"/>
    </location>
</feature>
<feature type="region of interest" description="Disordered" evidence="1">
    <location>
        <begin position="342"/>
        <end position="371"/>
    </location>
</feature>
<dbReference type="EMBL" id="RYZI01000040">
    <property type="protein sequence ID" value="RWA12867.1"/>
    <property type="molecule type" value="Genomic_DNA"/>
</dbReference>
<gene>
    <name evidence="3" type="ORF">EKO27_g2230</name>
</gene>
<proteinExistence type="predicted"/>
<reference evidence="3 4" key="1">
    <citation type="submission" date="2018-12" db="EMBL/GenBank/DDBJ databases">
        <title>Draft genome sequence of Xylaria grammica IHI A82.</title>
        <authorList>
            <person name="Buettner E."/>
            <person name="Kellner H."/>
        </authorList>
    </citation>
    <scope>NUCLEOTIDE SEQUENCE [LARGE SCALE GENOMIC DNA]</scope>
    <source>
        <strain evidence="3 4">IHI A82</strain>
    </source>
</reference>
<evidence type="ECO:0000256" key="2">
    <source>
        <dbReference type="SAM" id="Phobius"/>
    </source>
</evidence>
<sequence length="414" mass="45727">MEAIKRARGFPNWTQTPIPNVDISAAGLLALADLSTIAQRTRISGASWLDALLLAPGLHYQQAADAVLSELPSPFNAVESVDGKTSTYNIANTATLQYLERVGRAGQRIVVDVGRVRQRSYLPYGEERRKRRSVGQRGVIWRDQEAGIGWISQVLYLASPVLTITAFVFMVLLRECVFPVFSFPILNFLFLFQFEQGWGVAALLGLMLSRILNIWIIKQRINWPGKPIPVPSTPAPDPDNPDAPTEYVVDLGRGRVVLLRGLASDLQAITTTTWLRDQTHVEGYLEAAAKLTVYLVAAFSGNLSQIGSIIFLGLLLITAGLLGLSNAHAKAFSMHGRLAAPTTENLPRPRSPPYPDSRFGSSTWPSPSDGMASSRFSPIDDFAEKTLNQMTHRQKSAFYFILFFFFLISGKFNV</sequence>
<keyword evidence="2" id="KW-1133">Transmembrane helix</keyword>
<keyword evidence="2" id="KW-0812">Transmembrane</keyword>